<dbReference type="GO" id="GO:0006508">
    <property type="term" value="P:proteolysis"/>
    <property type="evidence" value="ECO:0007669"/>
    <property type="project" value="InterPro"/>
</dbReference>
<dbReference type="InterPro" id="IPR029058">
    <property type="entry name" value="AB_hydrolase_fold"/>
</dbReference>
<evidence type="ECO:0000256" key="1">
    <source>
        <dbReference type="SAM" id="SignalP"/>
    </source>
</evidence>
<dbReference type="PANTHER" id="PTHR11731:SF193">
    <property type="entry name" value="DIPEPTIDYL PEPTIDASE 9"/>
    <property type="match status" value="1"/>
</dbReference>
<dbReference type="SUPFAM" id="SSF53474">
    <property type="entry name" value="alpha/beta-Hydrolases"/>
    <property type="match status" value="1"/>
</dbReference>
<name>A0A9X2LAK4_9PROT</name>
<evidence type="ECO:0000313" key="4">
    <source>
        <dbReference type="EMBL" id="MCQ8185983.1"/>
    </source>
</evidence>
<feature type="signal peptide" evidence="1">
    <location>
        <begin position="1"/>
        <end position="24"/>
    </location>
</feature>
<feature type="domain" description="Peptidase S9 prolyl oligopeptidase catalytic" evidence="2">
    <location>
        <begin position="534"/>
        <end position="736"/>
    </location>
</feature>
<proteinExistence type="predicted"/>
<keyword evidence="1" id="KW-0732">Signal</keyword>
<feature type="chain" id="PRO_5040795082" evidence="1">
    <location>
        <begin position="25"/>
        <end position="739"/>
    </location>
</feature>
<keyword evidence="5" id="KW-1185">Reference proteome</keyword>
<sequence>MKSHVLKAAGAVLALSAALSPALAEELTIERLYDSPSLTGAAPRALAYSPDGSMLTFLRANEEDQARLDLWAYDVETGEASMLVDSKTLEPDDFELSEEEKALRERKRIASSKGIVQYQWDSQGEQILVPSAGDLFLVNVADKSVRRLTETEGFEYDAKVSPSGGYVSFLRDGTLYAIDLASGREQRLSPRGEGAVSYGTAEFVAQEEMSRYTGNWWSPDDSYVVYTRTDESTVDIIPRFDIAAGDVTVIEQRYPRAGRPNAVVDLFIREPGKRRQVKVEWGASPDTYLARVHWAGAERLFIETVNRDQTELTLSSVDLRSGEVTEVHTEQQPAWINLSDDFRSLDEGFLWTTEETGYRHILRFGKDGEPVQVTSGDWQVLGISAVDKEAGEVYFTANRETPLERHLYKVSYLEPGEPERITEEGRTWSVRMAPDGKSFAGTSQNANTPPQTGLYTADGELITWVAENALDEDHPYAPYLDAHSAPEYGTIEAEDGQVMHYRLIKPYDFEPGKEYPAILQVYGGPHVQRVTNSFTGGSLQYMQQQGYVVFQLDNRGSYNRGKTFEDVIHRQMSDIEVADQLQGVKWLASQDFVDADRIGVSGWSYGGYMTLHLALRAPEGTFGAAVSGAPVTDWSLYDTFYTERYMDTPEGNPEGYESSSVFPYLDDLETPLLMIHGMADDNVTFDNSTRVFAILQEGNKEFEMMTYPGQRHGVGGEGISEHRLGTTMRFLDKYLKAVE</sequence>
<feature type="domain" description="Dipeptidylpeptidase IV N-terminal" evidence="3">
    <location>
        <begin position="130"/>
        <end position="450"/>
    </location>
</feature>
<protein>
    <submittedName>
        <fullName evidence="4">S9 family peptidase</fullName>
    </submittedName>
</protein>
<dbReference type="Proteomes" id="UP001142610">
    <property type="component" value="Unassembled WGS sequence"/>
</dbReference>
<dbReference type="InterPro" id="IPR001375">
    <property type="entry name" value="Peptidase_S9_cat"/>
</dbReference>
<evidence type="ECO:0000259" key="3">
    <source>
        <dbReference type="Pfam" id="PF00930"/>
    </source>
</evidence>
<gene>
    <name evidence="4" type="ORF">NOG11_11340</name>
</gene>
<evidence type="ECO:0000313" key="5">
    <source>
        <dbReference type="Proteomes" id="UP001142610"/>
    </source>
</evidence>
<dbReference type="EMBL" id="JANIBC010000010">
    <property type="protein sequence ID" value="MCQ8185983.1"/>
    <property type="molecule type" value="Genomic_DNA"/>
</dbReference>
<evidence type="ECO:0000259" key="2">
    <source>
        <dbReference type="Pfam" id="PF00326"/>
    </source>
</evidence>
<dbReference type="Gene3D" id="2.140.10.30">
    <property type="entry name" value="Dipeptidylpeptidase IV, N-terminal domain"/>
    <property type="match status" value="1"/>
</dbReference>
<dbReference type="InterPro" id="IPR002469">
    <property type="entry name" value="Peptidase_S9B_N"/>
</dbReference>
<dbReference type="GO" id="GO:0008236">
    <property type="term" value="F:serine-type peptidase activity"/>
    <property type="evidence" value="ECO:0007669"/>
    <property type="project" value="InterPro"/>
</dbReference>
<comment type="caution">
    <text evidence="4">The sequence shown here is derived from an EMBL/GenBank/DDBJ whole genome shotgun (WGS) entry which is preliminary data.</text>
</comment>
<dbReference type="RefSeq" id="WP_256619880.1">
    <property type="nucleotide sequence ID" value="NZ_JANIBC010000010.1"/>
</dbReference>
<dbReference type="AlphaFoldDB" id="A0A9X2LAK4"/>
<accession>A0A9X2LAK4</accession>
<dbReference type="Pfam" id="PF00930">
    <property type="entry name" value="DPPIV_N"/>
    <property type="match status" value="1"/>
</dbReference>
<dbReference type="InterPro" id="IPR050278">
    <property type="entry name" value="Serine_Prot_S9B/DPPIV"/>
</dbReference>
<dbReference type="PANTHER" id="PTHR11731">
    <property type="entry name" value="PROTEASE FAMILY S9B,C DIPEPTIDYL-PEPTIDASE IV-RELATED"/>
    <property type="match status" value="1"/>
</dbReference>
<reference evidence="4" key="1">
    <citation type="submission" date="2022-07" db="EMBL/GenBank/DDBJ databases">
        <title>Parvularcula maris sp. nov., an algicidal bacterium isolated from seawater.</title>
        <authorList>
            <person name="Li F."/>
        </authorList>
    </citation>
    <scope>NUCLEOTIDE SEQUENCE</scope>
    <source>
        <strain evidence="4">BGMRC 0090</strain>
    </source>
</reference>
<dbReference type="Pfam" id="PF00326">
    <property type="entry name" value="Peptidase_S9"/>
    <property type="match status" value="1"/>
</dbReference>
<organism evidence="4 5">
    <name type="scientific">Parvularcula maris</name>
    <dbReference type="NCBI Taxonomy" id="2965077"/>
    <lineage>
        <taxon>Bacteria</taxon>
        <taxon>Pseudomonadati</taxon>
        <taxon>Pseudomonadota</taxon>
        <taxon>Alphaproteobacteria</taxon>
        <taxon>Parvularculales</taxon>
        <taxon>Parvularculaceae</taxon>
        <taxon>Parvularcula</taxon>
    </lineage>
</organism>
<dbReference type="Gene3D" id="3.40.50.1820">
    <property type="entry name" value="alpha/beta hydrolase"/>
    <property type="match status" value="1"/>
</dbReference>
<dbReference type="SUPFAM" id="SSF82171">
    <property type="entry name" value="DPP6 N-terminal domain-like"/>
    <property type="match status" value="1"/>
</dbReference>
<dbReference type="GO" id="GO:0008239">
    <property type="term" value="F:dipeptidyl-peptidase activity"/>
    <property type="evidence" value="ECO:0007669"/>
    <property type="project" value="TreeGrafter"/>
</dbReference>